<feature type="region of interest" description="Disordered" evidence="1">
    <location>
        <begin position="341"/>
        <end position="381"/>
    </location>
</feature>
<feature type="region of interest" description="Disordered" evidence="1">
    <location>
        <begin position="1239"/>
        <end position="1267"/>
    </location>
</feature>
<sequence>MSTFRRNFLFSALKPLLRDSTQCLEVDGILDLRAGGPHRPGTISSGLYRKGKTSAVGAMERKATTHVGSWLSLSCVPSPAKQVGTSRFRAEAMGNENSAPPAAGAWPDLQHKKRNATAELGRDRPGTETLGPLLKRKIKTAADQAASMLMPPPSSKCLYKHKATHQLGGDLLMNMAETAAPLLKWMQNEANEAAVRTMVPAPSSENLYKHEAMGQLGGDLLMNLDETSVPLLKWIKNDPDEAAVKTMVLPPSSENLLKHKATGQLGGTLFSKQTETAKPSLVKRIATAADEASAEAATKLLSAPPSGCLYKLKSKDQPGRNHPRVRLAGFNMIKAADPLMEQERMSQRATTPAPAPASHSPASAPVPVPAPFTASTQQSPTSALVPVEAPYTTHAQQAPASALVPLAAPFTAPAQQSPASAPVPLEAPFTAPAQQSPASAPARVPAQAHAPAPARSPRSQLIAVATRVVTRTHLKAMFKLPKSISKDLNAGRRGKISLVMESEGLTVEGRYSVSPTDGRLAVTSRWKKFIDGAKLLLSPEFDQVRWHALATRIGARPGGFAGRRSEGLGPAAALVIPGSTVLASPGGFDVNTFWHARWDTSSTTIFNIEHHAIFIRSGRRNSGHVRELTGELKKKYDEIKSALEADLIGSFHRTRSHGIRWKGFTPEGALDGVDLSTPSEERTRSLRQEINFMVAHSLHRHSESLVNTLERVALRVIQEIMSHQYSPSGPALGTHQGEALLHSRPPLPFALAAPEAPNSSAFVVYKIGGDPSDYQFLQDAPKEIPHGYACAYVPDCSTWAPSNQVAIAGTSGATGGTSEADPEKQTWLAKYATPTKLPSPAPAVGSEPEKQAWLVKYATPTNLQGSAPAAITADQICTILKDQFGMMPKRKAIGYTKPYPNEYELIPLPPKYRLPDFTKFSGSDGSSSIEHVSRYLAQLGMISASDELRVRYFSQSLTGSAFGWYTSLPPNSIQTWKQLEERFHEQYHSEASEAGIADLAQVRQKRGETVSEYIQRFRTVRNRCYSVHVSEKEAVELAVVGLSSSIKEVASQADYPSLAHMVQKLSAYEQRHPDIYQDKFKRVVTMVDAGEDEGPTGEREVAVAEWTRAAGPVTCKWVKPPGPPRGFDFDVTKTEQIFDLLLAEKHIKIPEGHKFPTVQELNGKPYCKWHNTFTHTTNDCRVWRQQIQVAIENGRLIFNQYAMKVDTHPFPAVNMVEFTHLGGCQPDFSANISMVELGHRSEKDGDEDSCSQSKDTEGAAPCDRLRQDGKRYVTEGEVKNIRYQRPLSDHLLNKYVSRYDQRRRYNDNDERGRLTRNDGRHRRHNHDEERQERHGREQDDTDRHWHCPFFRHCWDSGMSRLPTIGNCPECNRKKKETANVSVFERLGPLPPQNRRAETPPLEDLEDSEDEGEYEEDRCHRPRWCPDGLSHSQKRRVQRLRGLEEAERMYLHTLRKARPDLAAKVQRTLDEEGLPQRKEWRPKQKRADDETSAGTNMVFIRPAECSAPRLHSAPDMDNSKRTNVLRSEIGLVLSADMDE</sequence>
<feature type="compositionally biased region" description="Low complexity" evidence="1">
    <location>
        <begin position="431"/>
        <end position="459"/>
    </location>
</feature>
<organism evidence="3 4">
    <name type="scientific">Lolium multiflorum</name>
    <name type="common">Italian ryegrass</name>
    <name type="synonym">Lolium perenne subsp. multiflorum</name>
    <dbReference type="NCBI Taxonomy" id="4521"/>
    <lineage>
        <taxon>Eukaryota</taxon>
        <taxon>Viridiplantae</taxon>
        <taxon>Streptophyta</taxon>
        <taxon>Embryophyta</taxon>
        <taxon>Tracheophyta</taxon>
        <taxon>Spermatophyta</taxon>
        <taxon>Magnoliopsida</taxon>
        <taxon>Liliopsida</taxon>
        <taxon>Poales</taxon>
        <taxon>Poaceae</taxon>
        <taxon>BOP clade</taxon>
        <taxon>Pooideae</taxon>
        <taxon>Poodae</taxon>
        <taxon>Poeae</taxon>
        <taxon>Poeae Chloroplast Group 2 (Poeae type)</taxon>
        <taxon>Loliodinae</taxon>
        <taxon>Loliinae</taxon>
        <taxon>Lolium</taxon>
    </lineage>
</organism>
<evidence type="ECO:0000313" key="3">
    <source>
        <dbReference type="EMBL" id="KAK1610513.1"/>
    </source>
</evidence>
<dbReference type="PANTHER" id="PTHR33223">
    <property type="entry name" value="CCHC-TYPE DOMAIN-CONTAINING PROTEIN"/>
    <property type="match status" value="1"/>
</dbReference>
<dbReference type="InterPro" id="IPR005162">
    <property type="entry name" value="Retrotrans_gag_dom"/>
</dbReference>
<evidence type="ECO:0000313" key="4">
    <source>
        <dbReference type="Proteomes" id="UP001231189"/>
    </source>
</evidence>
<dbReference type="EMBL" id="JAUUTY010000007">
    <property type="protein sequence ID" value="KAK1610513.1"/>
    <property type="molecule type" value="Genomic_DNA"/>
</dbReference>
<evidence type="ECO:0000259" key="2">
    <source>
        <dbReference type="Pfam" id="PF03732"/>
    </source>
</evidence>
<feature type="region of interest" description="Disordered" evidence="1">
    <location>
        <begin position="413"/>
        <end position="459"/>
    </location>
</feature>
<gene>
    <name evidence="3" type="ORF">QYE76_034186</name>
</gene>
<feature type="region of interest" description="Disordered" evidence="1">
    <location>
        <begin position="1469"/>
        <end position="1496"/>
    </location>
</feature>
<comment type="caution">
    <text evidence="3">The sequence shown here is derived from an EMBL/GenBank/DDBJ whole genome shotgun (WGS) entry which is preliminary data.</text>
</comment>
<feature type="region of interest" description="Disordered" evidence="1">
    <location>
        <begin position="1302"/>
        <end position="1341"/>
    </location>
</feature>
<keyword evidence="4" id="KW-1185">Reference proteome</keyword>
<reference evidence="3" key="1">
    <citation type="submission" date="2023-07" db="EMBL/GenBank/DDBJ databases">
        <title>A chromosome-level genome assembly of Lolium multiflorum.</title>
        <authorList>
            <person name="Chen Y."/>
            <person name="Copetti D."/>
            <person name="Kolliker R."/>
            <person name="Studer B."/>
        </authorList>
    </citation>
    <scope>NUCLEOTIDE SEQUENCE</scope>
    <source>
        <strain evidence="3">02402/16</strain>
        <tissue evidence="3">Leaf</tissue>
    </source>
</reference>
<feature type="compositionally biased region" description="Acidic residues" evidence="1">
    <location>
        <begin position="1400"/>
        <end position="1412"/>
    </location>
</feature>
<evidence type="ECO:0000256" key="1">
    <source>
        <dbReference type="SAM" id="MobiDB-lite"/>
    </source>
</evidence>
<feature type="domain" description="Retrotransposon gag" evidence="2">
    <location>
        <begin position="952"/>
        <end position="1042"/>
    </location>
</feature>
<feature type="compositionally biased region" description="Basic and acidic residues" evidence="1">
    <location>
        <begin position="1325"/>
        <end position="1341"/>
    </location>
</feature>
<proteinExistence type="predicted"/>
<dbReference type="Pfam" id="PF03732">
    <property type="entry name" value="Retrotrans_gag"/>
    <property type="match status" value="1"/>
</dbReference>
<feature type="compositionally biased region" description="Low complexity" evidence="1">
    <location>
        <begin position="349"/>
        <end position="363"/>
    </location>
</feature>
<feature type="region of interest" description="Disordered" evidence="1">
    <location>
        <begin position="1386"/>
        <end position="1412"/>
    </location>
</feature>
<feature type="compositionally biased region" description="Basic and acidic residues" evidence="1">
    <location>
        <begin position="1302"/>
        <end position="1318"/>
    </location>
</feature>
<dbReference type="Proteomes" id="UP001231189">
    <property type="component" value="Unassembled WGS sequence"/>
</dbReference>
<feature type="compositionally biased region" description="Basic and acidic residues" evidence="1">
    <location>
        <begin position="1469"/>
        <end position="1488"/>
    </location>
</feature>
<accession>A0AAD8R0J7</accession>
<name>A0AAD8R0J7_LOLMU</name>
<feature type="compositionally biased region" description="Low complexity" evidence="1">
    <location>
        <begin position="413"/>
        <end position="424"/>
    </location>
</feature>
<protein>
    <recommendedName>
        <fullName evidence="2">Retrotransposon gag domain-containing protein</fullName>
    </recommendedName>
</protein>
<dbReference type="PANTHER" id="PTHR33223:SF8">
    <property type="entry name" value="OS04G0172440 PROTEIN"/>
    <property type="match status" value="1"/>
</dbReference>